<dbReference type="PANTHER" id="PTHR40980:SF4">
    <property type="entry name" value="TONB-DEPENDENT RECEPTOR-LIKE BETA-BARREL DOMAIN-CONTAINING PROTEIN"/>
    <property type="match status" value="1"/>
</dbReference>
<organism evidence="7 8">
    <name type="scientific">Pedobacter cryoconitis</name>
    <dbReference type="NCBI Taxonomy" id="188932"/>
    <lineage>
        <taxon>Bacteria</taxon>
        <taxon>Pseudomonadati</taxon>
        <taxon>Bacteroidota</taxon>
        <taxon>Sphingobacteriia</taxon>
        <taxon>Sphingobacteriales</taxon>
        <taxon>Sphingobacteriaceae</taxon>
        <taxon>Pedobacter</taxon>
    </lineage>
</organism>
<feature type="region of interest" description="Disordered" evidence="4">
    <location>
        <begin position="784"/>
        <end position="809"/>
    </location>
</feature>
<dbReference type="Pfam" id="PF13620">
    <property type="entry name" value="CarboxypepD_reg"/>
    <property type="match status" value="1"/>
</dbReference>
<evidence type="ECO:0000256" key="3">
    <source>
        <dbReference type="ARBA" id="ARBA00023237"/>
    </source>
</evidence>
<dbReference type="PANTHER" id="PTHR40980">
    <property type="entry name" value="PLUG DOMAIN-CONTAINING PROTEIN"/>
    <property type="match status" value="1"/>
</dbReference>
<feature type="domain" description="Outer membrane protein beta-barrel" evidence="6">
    <location>
        <begin position="385"/>
        <end position="782"/>
    </location>
</feature>
<dbReference type="GO" id="GO:0009279">
    <property type="term" value="C:cell outer membrane"/>
    <property type="evidence" value="ECO:0007669"/>
    <property type="project" value="UniProtKB-SubCell"/>
</dbReference>
<keyword evidence="3" id="KW-0998">Cell outer membrane</keyword>
<protein>
    <recommendedName>
        <fullName evidence="6">Outer membrane protein beta-barrel domain-containing protein</fullName>
    </recommendedName>
</protein>
<evidence type="ECO:0000313" key="8">
    <source>
        <dbReference type="Proteomes" id="UP000537204"/>
    </source>
</evidence>
<evidence type="ECO:0000313" key="7">
    <source>
        <dbReference type="EMBL" id="MBB5635226.1"/>
    </source>
</evidence>
<dbReference type="RefSeq" id="WP_183879667.1">
    <property type="nucleotide sequence ID" value="NZ_JACHCE010000001.1"/>
</dbReference>
<dbReference type="SUPFAM" id="SSF56935">
    <property type="entry name" value="Porins"/>
    <property type="match status" value="1"/>
</dbReference>
<evidence type="ECO:0000256" key="4">
    <source>
        <dbReference type="SAM" id="MobiDB-lite"/>
    </source>
</evidence>
<dbReference type="InterPro" id="IPR041700">
    <property type="entry name" value="OMP_b-brl_3"/>
</dbReference>
<dbReference type="InterPro" id="IPR008969">
    <property type="entry name" value="CarboxyPept-like_regulatory"/>
</dbReference>
<dbReference type="Proteomes" id="UP000537204">
    <property type="component" value="Unassembled WGS sequence"/>
</dbReference>
<keyword evidence="2" id="KW-0472">Membrane</keyword>
<dbReference type="Pfam" id="PF14905">
    <property type="entry name" value="OMP_b-brl_3"/>
    <property type="match status" value="1"/>
</dbReference>
<proteinExistence type="predicted"/>
<reference evidence="7 8" key="1">
    <citation type="submission" date="2020-08" db="EMBL/GenBank/DDBJ databases">
        <title>Genomic Encyclopedia of Type Strains, Phase IV (KMG-V): Genome sequencing to study the core and pangenomes of soil and plant-associated prokaryotes.</title>
        <authorList>
            <person name="Whitman W."/>
        </authorList>
    </citation>
    <scope>NUCLEOTIDE SEQUENCE [LARGE SCALE GENOMIC DNA]</scope>
    <source>
        <strain evidence="7 8">S3M1</strain>
    </source>
</reference>
<evidence type="ECO:0000256" key="5">
    <source>
        <dbReference type="SAM" id="SignalP"/>
    </source>
</evidence>
<evidence type="ECO:0000259" key="6">
    <source>
        <dbReference type="Pfam" id="PF14905"/>
    </source>
</evidence>
<feature type="compositionally biased region" description="Basic and acidic residues" evidence="4">
    <location>
        <begin position="792"/>
        <end position="809"/>
    </location>
</feature>
<name>A0A7W9DXT9_9SPHI</name>
<dbReference type="EMBL" id="JACHCE010000001">
    <property type="protein sequence ID" value="MBB5635226.1"/>
    <property type="molecule type" value="Genomic_DNA"/>
</dbReference>
<keyword evidence="5" id="KW-0732">Signal</keyword>
<dbReference type="InterPro" id="IPR037066">
    <property type="entry name" value="Plug_dom_sf"/>
</dbReference>
<accession>A0A7W9DXT9</accession>
<dbReference type="Gene3D" id="2.40.170.20">
    <property type="entry name" value="TonB-dependent receptor, beta-barrel domain"/>
    <property type="match status" value="1"/>
</dbReference>
<feature type="signal peptide" evidence="5">
    <location>
        <begin position="1"/>
        <end position="29"/>
    </location>
</feature>
<evidence type="ECO:0000256" key="1">
    <source>
        <dbReference type="ARBA" id="ARBA00004442"/>
    </source>
</evidence>
<dbReference type="AlphaFoldDB" id="A0A7W9DXT9"/>
<comment type="caution">
    <text evidence="7">The sequence shown here is derived from an EMBL/GenBank/DDBJ whole genome shotgun (WGS) entry which is preliminary data.</text>
</comment>
<gene>
    <name evidence="7" type="ORF">HDE68_001111</name>
</gene>
<evidence type="ECO:0000256" key="2">
    <source>
        <dbReference type="ARBA" id="ARBA00023136"/>
    </source>
</evidence>
<dbReference type="InterPro" id="IPR036942">
    <property type="entry name" value="Beta-barrel_TonB_sf"/>
</dbReference>
<feature type="chain" id="PRO_5030777095" description="Outer membrane protein beta-barrel domain-containing protein" evidence="5">
    <location>
        <begin position="30"/>
        <end position="809"/>
    </location>
</feature>
<comment type="subcellular location">
    <subcellularLocation>
        <location evidence="1">Cell outer membrane</location>
    </subcellularLocation>
</comment>
<sequence>MKYLKGKCVMIRMLIFMSLLLLSFYPCFAQNTIKGKVVDENKIPVPFATITLKIKVADTLTKRNVISNNTGEFSIADIRDGSVELTVSSVGFISINQTINFDQNHLANLPELMLHDDRQTLSGVTISAKKPLIQQKTDRLIMNVQGSVLASGNNAYDILAMAPSVQLMNGKLTMDGKSNVLILLNGKRLPGATLESVLGSLSGEQIERIEFISNPSSKYDASASGGVIEIYTKRNSQMGWTANAGGNLARGYRTGGGGDADFRLNTQKWDFGVSASYVQKGHIERGYSDRELYLGKTRIGDFTQHMDLSSGSMTDKSLNGSIGYQINKNNTLGADVNLIRSKLNGSGNLDAVINENQNRITTNTFNDVLLQVGFSNYNIFYKAVLDSLGSNFLTTANYARYTSGQQQEFKQRTIDENAGSMTDSQFRNNAPAKYDIYTGTADYTRNFKNSSKLEAGLKYTLTENHSNQLTEVYQNGTWTESNNGLRELGYSEKIYAGYLNFNHKIGKFSFQAGLRAEQSSYKVTGGIDSSYFNLFPNLRIDYKVSKEYSSSVAYSRNINRPSYDNLIPYDLYIDNYTVSRGNAYLRPEYKQAFSWNHLYKKYSLRLAYTRTSDALTSTLFYDEQNFRFIQTQSNFLTQNLFSAALSVPVKITSWWDMNNRAAIYSKDLKYPSAFDPNEVLTRSKTYYSLHTLNTFIFKDGLSAELSAYYNSPTIDGIYTYGAYSNVSAGLKKTLFAGRGSVKLDVSDIFYQNNLVISTHIIPTVTSGINRMDTRRVRLSFRYSFGGNGSKKRQNEHTKGNTDEINRLKL</sequence>
<dbReference type="Gene3D" id="2.170.130.10">
    <property type="entry name" value="TonB-dependent receptor, plug domain"/>
    <property type="match status" value="1"/>
</dbReference>
<dbReference type="Gene3D" id="2.60.40.1120">
    <property type="entry name" value="Carboxypeptidase-like, regulatory domain"/>
    <property type="match status" value="1"/>
</dbReference>
<dbReference type="SUPFAM" id="SSF49464">
    <property type="entry name" value="Carboxypeptidase regulatory domain-like"/>
    <property type="match status" value="1"/>
</dbReference>